<dbReference type="AlphaFoldDB" id="A0A1H1QZW4"/>
<proteinExistence type="predicted"/>
<dbReference type="Gene3D" id="3.40.50.1000">
    <property type="entry name" value="HAD superfamily/HAD-like"/>
    <property type="match status" value="1"/>
</dbReference>
<accession>A0A1H1QZW4</accession>
<keyword evidence="3" id="KW-1185">Reference proteome</keyword>
<reference evidence="2 3" key="1">
    <citation type="submission" date="2016-10" db="EMBL/GenBank/DDBJ databases">
        <authorList>
            <person name="de Groot N.N."/>
        </authorList>
    </citation>
    <scope>NUCLEOTIDE SEQUENCE [LARGE SCALE GENOMIC DNA]</scope>
    <source>
        <strain evidence="2 3">DSM 45434</strain>
    </source>
</reference>
<dbReference type="STRING" id="1203190.GCA_000312345_01367"/>
<feature type="compositionally biased region" description="Pro residues" evidence="1">
    <location>
        <begin position="220"/>
        <end position="232"/>
    </location>
</feature>
<dbReference type="Pfam" id="PF00702">
    <property type="entry name" value="Hydrolase"/>
    <property type="match status" value="1"/>
</dbReference>
<dbReference type="SUPFAM" id="SSF56784">
    <property type="entry name" value="HAD-like"/>
    <property type="match status" value="1"/>
</dbReference>
<protein>
    <submittedName>
        <fullName evidence="2">FMN phosphatase YigB, HAD superfamily</fullName>
    </submittedName>
</protein>
<organism evidence="2 3">
    <name type="scientific">Corynebacterium timonense</name>
    <dbReference type="NCBI Taxonomy" id="441500"/>
    <lineage>
        <taxon>Bacteria</taxon>
        <taxon>Bacillati</taxon>
        <taxon>Actinomycetota</taxon>
        <taxon>Actinomycetes</taxon>
        <taxon>Mycobacteriales</taxon>
        <taxon>Corynebacteriaceae</taxon>
        <taxon>Corynebacterium</taxon>
    </lineage>
</organism>
<dbReference type="EMBL" id="LT629765">
    <property type="protein sequence ID" value="SDS29007.1"/>
    <property type="molecule type" value="Genomic_DNA"/>
</dbReference>
<evidence type="ECO:0000313" key="2">
    <source>
        <dbReference type="EMBL" id="SDS29007.1"/>
    </source>
</evidence>
<evidence type="ECO:0000313" key="3">
    <source>
        <dbReference type="Proteomes" id="UP000182237"/>
    </source>
</evidence>
<evidence type="ECO:0000256" key="1">
    <source>
        <dbReference type="SAM" id="MobiDB-lite"/>
    </source>
</evidence>
<dbReference type="InterPro" id="IPR023214">
    <property type="entry name" value="HAD_sf"/>
</dbReference>
<dbReference type="Proteomes" id="UP000182237">
    <property type="component" value="Chromosome I"/>
</dbReference>
<name>A0A1H1QZW4_9CORY</name>
<dbReference type="InterPro" id="IPR036412">
    <property type="entry name" value="HAD-like_sf"/>
</dbReference>
<sequence length="239" mass="25288">MTRSVVFDFDGTLAIGHGPVLAYAKAVAPSAGEAFVSRVEEALRAFDAGSPMYRDGYHIVGELAAQDGVSSWTMQQAYQASREILGTAKAPVEAPDEVVPLLEGLSQHAHVHLATNAPRVGVERVLDSWGVYHCFDQLHFNVGKPDGLYPILRQLLKNGPVLAVGDIIEFDLQPAFDLGADTALVGVTTAGANADVTMRGATLTDLRGELCAWVSQSPTLTPPHSPSQPAPSPKGISHA</sequence>
<feature type="region of interest" description="Disordered" evidence="1">
    <location>
        <begin position="217"/>
        <end position="239"/>
    </location>
</feature>
<gene>
    <name evidence="2" type="ORF">SAMN04488539_1377</name>
</gene>